<feature type="non-terminal residue" evidence="2">
    <location>
        <position position="518"/>
    </location>
</feature>
<keyword evidence="1" id="KW-0812">Transmembrane</keyword>
<dbReference type="EMBL" id="UINC01051132">
    <property type="protein sequence ID" value="SVB64915.1"/>
    <property type="molecule type" value="Genomic_DNA"/>
</dbReference>
<keyword evidence="1" id="KW-0472">Membrane</keyword>
<dbReference type="AlphaFoldDB" id="A0A382FQN7"/>
<name>A0A382FQN7_9ZZZZ</name>
<accession>A0A382FQN7</accession>
<organism evidence="2">
    <name type="scientific">marine metagenome</name>
    <dbReference type="NCBI Taxonomy" id="408172"/>
    <lineage>
        <taxon>unclassified sequences</taxon>
        <taxon>metagenomes</taxon>
        <taxon>ecological metagenomes</taxon>
    </lineage>
</organism>
<proteinExistence type="predicted"/>
<evidence type="ECO:0000313" key="2">
    <source>
        <dbReference type="EMBL" id="SVB64915.1"/>
    </source>
</evidence>
<reference evidence="2" key="1">
    <citation type="submission" date="2018-05" db="EMBL/GenBank/DDBJ databases">
        <authorList>
            <person name="Lanie J.A."/>
            <person name="Ng W.-L."/>
            <person name="Kazmierczak K.M."/>
            <person name="Andrzejewski T.M."/>
            <person name="Davidsen T.M."/>
            <person name="Wayne K.J."/>
            <person name="Tettelin H."/>
            <person name="Glass J.I."/>
            <person name="Rusch D."/>
            <person name="Podicherti R."/>
            <person name="Tsui H.-C.T."/>
            <person name="Winkler M.E."/>
        </authorList>
    </citation>
    <scope>NUCLEOTIDE SEQUENCE</scope>
</reference>
<gene>
    <name evidence="2" type="ORF">METZ01_LOCUS217769</name>
</gene>
<feature type="transmembrane region" description="Helical" evidence="1">
    <location>
        <begin position="104"/>
        <end position="121"/>
    </location>
</feature>
<feature type="non-terminal residue" evidence="2">
    <location>
        <position position="1"/>
    </location>
</feature>
<feature type="transmembrane region" description="Helical" evidence="1">
    <location>
        <begin position="273"/>
        <end position="293"/>
    </location>
</feature>
<sequence>SLVFVRFYLGAGHFNWAADSSQHIAYVDITAGALSRGELPFWTYYLGTGSPYMQFYGFVFFWGAGLFSFLLRDTYLALKIVLAGCHVLSGLGAYAAARAGGCRRGAAFVAGIGFVLCFWHTQHVLIMGRLQLSIVYALLPWPIWALERALSCHDPRRGMSTALFGGALLGVLVLSHPGYGYWACAFTGLYGLSRLAVTGWSAGWPRVGLLLLVLGAGLAVGAALVLPMWLDKVYTGLGDGEYNLLDTPDPRWWHVLVWSNFRFWLWPPSHAEYNWYGGYLGLTLIGLAATGVVAGARHWAARRSLAAVAAAVCLLGGLFMVFGYRTALVRLLPNSEILGAGRYLLFVTFFLALCAGHGVRFVQLRWRRRGGAWQRGAGLATLLVVADLGPTTFQHPYSDPDSPIDAANVSFEFYESVFSQSRAYEERGELPSYRVVWATSDIYRFHHTGLLYFNTRTPVPDGPHPGELHSVFQFVRPFMRLVDMSIAPDLAADGSQLNVNPTVYEGLTLLNVRYLLAR</sequence>
<keyword evidence="1" id="KW-1133">Transmembrane helix</keyword>
<protein>
    <recommendedName>
        <fullName evidence="3">Membrane protein 6-pyruvoyl-tetrahydropterin synthase-related domain-containing protein</fullName>
    </recommendedName>
</protein>
<feature type="transmembrane region" description="Helical" evidence="1">
    <location>
        <begin position="305"/>
        <end position="323"/>
    </location>
</feature>
<feature type="transmembrane region" description="Helical" evidence="1">
    <location>
        <begin position="343"/>
        <end position="362"/>
    </location>
</feature>
<evidence type="ECO:0000256" key="1">
    <source>
        <dbReference type="SAM" id="Phobius"/>
    </source>
</evidence>
<feature type="transmembrane region" description="Helical" evidence="1">
    <location>
        <begin position="209"/>
        <end position="230"/>
    </location>
</feature>
<feature type="transmembrane region" description="Helical" evidence="1">
    <location>
        <begin position="55"/>
        <end position="71"/>
    </location>
</feature>
<evidence type="ECO:0008006" key="3">
    <source>
        <dbReference type="Google" id="ProtNLM"/>
    </source>
</evidence>